<dbReference type="Gene3D" id="3.40.50.2000">
    <property type="entry name" value="Glycogen Phosphorylase B"/>
    <property type="match status" value="1"/>
</dbReference>
<reference evidence="2" key="1">
    <citation type="submission" date="2020-03" db="EMBL/GenBank/DDBJ databases">
        <title>The deep terrestrial virosphere.</title>
        <authorList>
            <person name="Holmfeldt K."/>
            <person name="Nilsson E."/>
            <person name="Simone D."/>
            <person name="Lopez-Fernandez M."/>
            <person name="Wu X."/>
            <person name="de Brujin I."/>
            <person name="Lundin D."/>
            <person name="Andersson A."/>
            <person name="Bertilsson S."/>
            <person name="Dopson M."/>
        </authorList>
    </citation>
    <scope>NUCLEOTIDE SEQUENCE</scope>
    <source>
        <strain evidence="2">MM415B02249</strain>
    </source>
</reference>
<keyword evidence="2" id="KW-0808">Transferase</keyword>
<organism evidence="2">
    <name type="scientific">viral metagenome</name>
    <dbReference type="NCBI Taxonomy" id="1070528"/>
    <lineage>
        <taxon>unclassified sequences</taxon>
        <taxon>metagenomes</taxon>
        <taxon>organismal metagenomes</taxon>
    </lineage>
</organism>
<dbReference type="PANTHER" id="PTHR12526">
    <property type="entry name" value="GLYCOSYLTRANSFERASE"/>
    <property type="match status" value="1"/>
</dbReference>
<protein>
    <submittedName>
        <fullName evidence="2">Putative glycosyltransferase</fullName>
    </submittedName>
</protein>
<evidence type="ECO:0000313" key="2">
    <source>
        <dbReference type="EMBL" id="QJA85214.1"/>
    </source>
</evidence>
<evidence type="ECO:0000259" key="1">
    <source>
        <dbReference type="Pfam" id="PF00534"/>
    </source>
</evidence>
<dbReference type="Pfam" id="PF00534">
    <property type="entry name" value="Glycos_transf_1"/>
    <property type="match status" value="1"/>
</dbReference>
<proteinExistence type="predicted"/>
<dbReference type="InterPro" id="IPR001296">
    <property type="entry name" value="Glyco_trans_1"/>
</dbReference>
<sequence>MKIGWLSASPTATTGYGGQTLEVCDRLMDRHEVVCIGQTGDLIVWGGRQNVDTPSGKKLGVVALSDWRSAADLINSYYIQEYDLDIVIGFMDAFGIEFLNNVNVPVIGWIPIDGPFTGKWKNYVRNFHRVIAYSRFGYGELQKWLPPAKIGYIPHGVSEDFKPMDKDEIREEFEEEYGIPKDAFLAVNVGANVGSRKELPLMMRTFKRFVEDGHDDAYLFIHTNAHGTYPRAYDLPVWRAMLGMEEHILFPDYNPIISPVSNSQLARAHNAGDVYWQNSVAEGFGLPEYEAMACGIPPICPRNSAQVEIVEGNGPRRGWLVESVPEDMYVQIPVYVPQLPTYPVPNQRSALEKLEEAYQNPDLRERYGKEARRYVEKYHNWDLVMERWFRALDEVESELDLFQKIGGAFKG</sequence>
<gene>
    <name evidence="2" type="ORF">MM415B02249_0011</name>
</gene>
<dbReference type="GO" id="GO:0016757">
    <property type="term" value="F:glycosyltransferase activity"/>
    <property type="evidence" value="ECO:0007669"/>
    <property type="project" value="InterPro"/>
</dbReference>
<dbReference type="EMBL" id="MT142561">
    <property type="protein sequence ID" value="QJA85214.1"/>
    <property type="molecule type" value="Genomic_DNA"/>
</dbReference>
<dbReference type="AlphaFoldDB" id="A0A6M3KUV0"/>
<accession>A0A6M3KUV0</accession>
<dbReference type="CDD" id="cd03801">
    <property type="entry name" value="GT4_PimA-like"/>
    <property type="match status" value="1"/>
</dbReference>
<name>A0A6M3KUV0_9ZZZZ</name>
<dbReference type="SUPFAM" id="SSF53756">
    <property type="entry name" value="UDP-Glycosyltransferase/glycogen phosphorylase"/>
    <property type="match status" value="1"/>
</dbReference>
<feature type="domain" description="Glycosyl transferase family 1" evidence="1">
    <location>
        <begin position="170"/>
        <end position="324"/>
    </location>
</feature>